<feature type="domain" description="BAG" evidence="1">
    <location>
        <begin position="79"/>
        <end position="137"/>
    </location>
</feature>
<dbReference type="InterPro" id="IPR003103">
    <property type="entry name" value="BAG_domain"/>
</dbReference>
<comment type="caution">
    <text evidence="2">The sequence shown here is derived from an EMBL/GenBank/DDBJ whole genome shotgun (WGS) entry which is preliminary data.</text>
</comment>
<evidence type="ECO:0000259" key="1">
    <source>
        <dbReference type="Pfam" id="PF02179"/>
    </source>
</evidence>
<gene>
    <name evidence="2" type="ORF">AFUS01_LOCUS22768</name>
</gene>
<reference evidence="2" key="1">
    <citation type="submission" date="2021-06" db="EMBL/GenBank/DDBJ databases">
        <authorList>
            <person name="Hodson N. C."/>
            <person name="Mongue J. A."/>
            <person name="Jaron S. K."/>
        </authorList>
    </citation>
    <scope>NUCLEOTIDE SEQUENCE</scope>
</reference>
<evidence type="ECO:0000313" key="3">
    <source>
        <dbReference type="Proteomes" id="UP000708208"/>
    </source>
</evidence>
<dbReference type="EMBL" id="CAJVCH010268014">
    <property type="protein sequence ID" value="CAG7734373.1"/>
    <property type="molecule type" value="Genomic_DNA"/>
</dbReference>
<accession>A0A8J2P0Z9</accession>
<dbReference type="GO" id="GO:0051087">
    <property type="term" value="F:protein-folding chaperone binding"/>
    <property type="evidence" value="ECO:0007669"/>
    <property type="project" value="InterPro"/>
</dbReference>
<dbReference type="AlphaFoldDB" id="A0A8J2P0Z9"/>
<proteinExistence type="predicted"/>
<sequence>MLAPDVQPYLGSYDPLKRNGATLGRDFDSKAEPYKRRRREANTFLDRSLPEEKIGATWSHTYTRPLPEEKIDPLIKVLDDILKEICKYQVEVDTYTSKHINQDFRRINASLLQLQLKLDKVNVDGRDDARKLRKEGIFTSERAANDLMEKIHMEDYRSCDSCLKL</sequence>
<evidence type="ECO:0000313" key="2">
    <source>
        <dbReference type="EMBL" id="CAG7734373.1"/>
    </source>
</evidence>
<organism evidence="2 3">
    <name type="scientific">Allacma fusca</name>
    <dbReference type="NCBI Taxonomy" id="39272"/>
    <lineage>
        <taxon>Eukaryota</taxon>
        <taxon>Metazoa</taxon>
        <taxon>Ecdysozoa</taxon>
        <taxon>Arthropoda</taxon>
        <taxon>Hexapoda</taxon>
        <taxon>Collembola</taxon>
        <taxon>Symphypleona</taxon>
        <taxon>Sminthuridae</taxon>
        <taxon>Allacma</taxon>
    </lineage>
</organism>
<dbReference type="Pfam" id="PF02179">
    <property type="entry name" value="BAG"/>
    <property type="match status" value="1"/>
</dbReference>
<dbReference type="Proteomes" id="UP000708208">
    <property type="component" value="Unassembled WGS sequence"/>
</dbReference>
<keyword evidence="3" id="KW-1185">Reference proteome</keyword>
<name>A0A8J2P0Z9_9HEXA</name>
<protein>
    <recommendedName>
        <fullName evidence="1">BAG domain-containing protein</fullName>
    </recommendedName>
</protein>